<dbReference type="InterPro" id="IPR003593">
    <property type="entry name" value="AAA+_ATPase"/>
</dbReference>
<dbReference type="SUPFAM" id="SSF52540">
    <property type="entry name" value="P-loop containing nucleoside triphosphate hydrolases"/>
    <property type="match status" value="1"/>
</dbReference>
<accession>T0BXH6</accession>
<dbReference type="SMART" id="SM00382">
    <property type="entry name" value="AAA"/>
    <property type="match status" value="1"/>
</dbReference>
<evidence type="ECO:0000313" key="5">
    <source>
        <dbReference type="Proteomes" id="UP000829401"/>
    </source>
</evidence>
<proteinExistence type="predicted"/>
<dbReference type="PANTHER" id="PTHR24220:SF692">
    <property type="entry name" value="ABC TRANSPORTER DOMAIN-CONTAINING PROTEIN"/>
    <property type="match status" value="1"/>
</dbReference>
<dbReference type="Proteomes" id="UP000829401">
    <property type="component" value="Chromosome"/>
</dbReference>
<dbReference type="InterPro" id="IPR015854">
    <property type="entry name" value="ABC_transpr_LolD-like"/>
</dbReference>
<dbReference type="GO" id="GO:0016887">
    <property type="term" value="F:ATP hydrolysis activity"/>
    <property type="evidence" value="ECO:0007669"/>
    <property type="project" value="InterPro"/>
</dbReference>
<dbReference type="RefSeq" id="WP_021296978.1">
    <property type="nucleotide sequence ID" value="NZ_AURB01000141.1"/>
</dbReference>
<dbReference type="GO" id="GO:0005886">
    <property type="term" value="C:plasma membrane"/>
    <property type="evidence" value="ECO:0007669"/>
    <property type="project" value="TreeGrafter"/>
</dbReference>
<name>T0BXH6_ALIAG</name>
<dbReference type="CDD" id="cd03255">
    <property type="entry name" value="ABC_MJ0796_LolCDE_FtsE"/>
    <property type="match status" value="1"/>
</dbReference>
<dbReference type="EMBL" id="CP080467">
    <property type="protein sequence ID" value="UNO48344.1"/>
    <property type="molecule type" value="Genomic_DNA"/>
</dbReference>
<dbReference type="InterPro" id="IPR027417">
    <property type="entry name" value="P-loop_NTPase"/>
</dbReference>
<keyword evidence="3 4" id="KW-0067">ATP-binding</keyword>
<evidence type="ECO:0000256" key="1">
    <source>
        <dbReference type="ARBA" id="ARBA00022448"/>
    </source>
</evidence>
<keyword evidence="2" id="KW-0547">Nucleotide-binding</keyword>
<evidence type="ECO:0000256" key="2">
    <source>
        <dbReference type="ARBA" id="ARBA00022741"/>
    </source>
</evidence>
<protein>
    <submittedName>
        <fullName evidence="4">ABC transporter ATP-binding protein</fullName>
    </submittedName>
</protein>
<evidence type="ECO:0000256" key="3">
    <source>
        <dbReference type="ARBA" id="ARBA00022840"/>
    </source>
</evidence>
<dbReference type="Pfam" id="PF00005">
    <property type="entry name" value="ABC_tran"/>
    <property type="match status" value="1"/>
</dbReference>
<dbReference type="eggNOG" id="COG1136">
    <property type="taxonomic scope" value="Bacteria"/>
</dbReference>
<evidence type="ECO:0000313" key="4">
    <source>
        <dbReference type="EMBL" id="UNO48344.1"/>
    </source>
</evidence>
<keyword evidence="1" id="KW-0813">Transport</keyword>
<dbReference type="STRING" id="1356854.N007_09610"/>
<dbReference type="InterPro" id="IPR003439">
    <property type="entry name" value="ABC_transporter-like_ATP-bd"/>
</dbReference>
<dbReference type="GO" id="GO:0022857">
    <property type="term" value="F:transmembrane transporter activity"/>
    <property type="evidence" value="ECO:0007669"/>
    <property type="project" value="TreeGrafter"/>
</dbReference>
<dbReference type="AlphaFoldDB" id="T0BXH6"/>
<dbReference type="FunFam" id="3.40.50.300:FF:000032">
    <property type="entry name" value="Export ABC transporter ATP-binding protein"/>
    <property type="match status" value="1"/>
</dbReference>
<keyword evidence="5" id="KW-1185">Reference proteome</keyword>
<accession>A0A9E6ZMN1</accession>
<reference evidence="5" key="1">
    <citation type="journal article" date="2022" name="G3 (Bethesda)">
        <title>Unveiling the complete genome sequence of Alicyclobacillus acidoterrestris DSM 3922T, a taint-producing strain.</title>
        <authorList>
            <person name="Leonardo I.C."/>
            <person name="Barreto Crespo M.T."/>
            <person name="Gaspar F.B."/>
        </authorList>
    </citation>
    <scope>NUCLEOTIDE SEQUENCE [LARGE SCALE GENOMIC DNA]</scope>
    <source>
        <strain evidence="5">DSM 3922</strain>
    </source>
</reference>
<dbReference type="PROSITE" id="PS50893">
    <property type="entry name" value="ABC_TRANSPORTER_2"/>
    <property type="match status" value="1"/>
</dbReference>
<organism evidence="4 5">
    <name type="scientific">Alicyclobacillus acidoterrestris (strain ATCC 49025 / DSM 3922 / CIP 106132 / NCIMB 13137 / GD3B)</name>
    <dbReference type="NCBI Taxonomy" id="1356854"/>
    <lineage>
        <taxon>Bacteria</taxon>
        <taxon>Bacillati</taxon>
        <taxon>Bacillota</taxon>
        <taxon>Bacilli</taxon>
        <taxon>Bacillales</taxon>
        <taxon>Alicyclobacillaceae</taxon>
        <taxon>Alicyclobacillus</taxon>
    </lineage>
</organism>
<dbReference type="OrthoDB" id="9802264at2"/>
<dbReference type="GO" id="GO:0098796">
    <property type="term" value="C:membrane protein complex"/>
    <property type="evidence" value="ECO:0007669"/>
    <property type="project" value="UniProtKB-ARBA"/>
</dbReference>
<dbReference type="PROSITE" id="PS00211">
    <property type="entry name" value="ABC_TRANSPORTER_1"/>
    <property type="match status" value="1"/>
</dbReference>
<gene>
    <name evidence="4" type="ORF">K1I37_16985</name>
</gene>
<dbReference type="Gene3D" id="3.40.50.300">
    <property type="entry name" value="P-loop containing nucleotide triphosphate hydrolases"/>
    <property type="match status" value="1"/>
</dbReference>
<dbReference type="InterPro" id="IPR017911">
    <property type="entry name" value="MacB-like_ATP-bd"/>
</dbReference>
<dbReference type="InterPro" id="IPR017871">
    <property type="entry name" value="ABC_transporter-like_CS"/>
</dbReference>
<dbReference type="PANTHER" id="PTHR24220">
    <property type="entry name" value="IMPORT ATP-BINDING PROTEIN"/>
    <property type="match status" value="1"/>
</dbReference>
<sequence length="225" mass="24627">MIALRGITKRYRAGEETISVLRGIDLTIEDGEFVSIMGPSGSGKSTLMHILGCLDLPTGGSYELDGVEVAKRSKRELAQLRSQYIGFVFQNFHLLPRMTALRNVELPMMYAGVPRAKRRQRATELLCEVGLGDRVRHLPSALSGGQKQRVAIARALANSPRLLLADEPTGALDQTTGSEIMTLFSDLHQSGMTIVLITHDPSVAAYAKRTIVLVDGAIVREEVRE</sequence>
<dbReference type="GO" id="GO:0005524">
    <property type="term" value="F:ATP binding"/>
    <property type="evidence" value="ECO:0007669"/>
    <property type="project" value="UniProtKB-KW"/>
</dbReference>
<dbReference type="KEGG" id="aaco:K1I37_16985"/>